<comment type="caution">
    <text evidence="2">The sequence shown here is derived from an EMBL/GenBank/DDBJ whole genome shotgun (WGS) entry which is preliminary data.</text>
</comment>
<keyword evidence="1" id="KW-0472">Membrane</keyword>
<feature type="transmembrane region" description="Helical" evidence="1">
    <location>
        <begin position="59"/>
        <end position="77"/>
    </location>
</feature>
<organism evidence="2">
    <name type="scientific">bioreactor metagenome</name>
    <dbReference type="NCBI Taxonomy" id="1076179"/>
    <lineage>
        <taxon>unclassified sequences</taxon>
        <taxon>metagenomes</taxon>
        <taxon>ecological metagenomes</taxon>
    </lineage>
</organism>
<reference evidence="2" key="1">
    <citation type="submission" date="2019-08" db="EMBL/GenBank/DDBJ databases">
        <authorList>
            <person name="Kucharzyk K."/>
            <person name="Murdoch R.W."/>
            <person name="Higgins S."/>
            <person name="Loffler F."/>
        </authorList>
    </citation>
    <scope>NUCLEOTIDE SEQUENCE</scope>
</reference>
<sequence>MFEKKYPNSFVKNLNIVMKNKNDEGALSEQLIDYFYMDVENFEVILNEFKRKRKANHTLFYLIECLNAFGVLALRNFVSQQSLNSSSKLVNVFLLFYVLNLVTILLYEQWCNKINYFE</sequence>
<keyword evidence="1" id="KW-0812">Transmembrane</keyword>
<protein>
    <submittedName>
        <fullName evidence="2">Uncharacterized protein</fullName>
    </submittedName>
</protein>
<name>A0A645I6J2_9ZZZZ</name>
<evidence type="ECO:0000313" key="2">
    <source>
        <dbReference type="EMBL" id="MPN46422.1"/>
    </source>
</evidence>
<evidence type="ECO:0000256" key="1">
    <source>
        <dbReference type="SAM" id="Phobius"/>
    </source>
</evidence>
<keyword evidence="1" id="KW-1133">Transmembrane helix</keyword>
<feature type="transmembrane region" description="Helical" evidence="1">
    <location>
        <begin position="89"/>
        <end position="107"/>
    </location>
</feature>
<dbReference type="AlphaFoldDB" id="A0A645I6J2"/>
<proteinExistence type="predicted"/>
<gene>
    <name evidence="2" type="ORF">SDC9_194008</name>
</gene>
<accession>A0A645I6J2</accession>
<dbReference type="EMBL" id="VSSQ01107069">
    <property type="protein sequence ID" value="MPN46422.1"/>
    <property type="molecule type" value="Genomic_DNA"/>
</dbReference>